<keyword evidence="20" id="KW-1185">Reference proteome</keyword>
<evidence type="ECO:0000256" key="14">
    <source>
        <dbReference type="ARBA" id="ARBA00081908"/>
    </source>
</evidence>
<dbReference type="Pfam" id="PF01938">
    <property type="entry name" value="TRAM"/>
    <property type="match status" value="1"/>
</dbReference>
<dbReference type="Pfam" id="PF00919">
    <property type="entry name" value="UPF0004"/>
    <property type="match status" value="1"/>
</dbReference>
<keyword evidence="5" id="KW-0479">Metal-binding</keyword>
<feature type="transmembrane region" description="Helical" evidence="15">
    <location>
        <begin position="278"/>
        <end position="300"/>
    </location>
</feature>
<evidence type="ECO:0000256" key="4">
    <source>
        <dbReference type="ARBA" id="ARBA00022691"/>
    </source>
</evidence>
<dbReference type="Gene3D" id="3.40.50.12160">
    <property type="entry name" value="Methylthiotransferase, N-terminal domain"/>
    <property type="match status" value="1"/>
</dbReference>
<dbReference type="InterPro" id="IPR006638">
    <property type="entry name" value="Elp3/MiaA/NifB-like_rSAM"/>
</dbReference>
<name>A0A7K7V1H1_EUDEL</name>
<dbReference type="Proteomes" id="UP000533954">
    <property type="component" value="Unassembled WGS sequence"/>
</dbReference>
<dbReference type="InterPro" id="IPR038135">
    <property type="entry name" value="Methylthiotransferase_N_sf"/>
</dbReference>
<evidence type="ECO:0000259" key="17">
    <source>
        <dbReference type="PROSITE" id="PS51449"/>
    </source>
</evidence>
<proteinExistence type="inferred from homology"/>
<dbReference type="InterPro" id="IPR020612">
    <property type="entry name" value="Methylthiotransferase_CS"/>
</dbReference>
<dbReference type="Pfam" id="PF04055">
    <property type="entry name" value="Radical_SAM"/>
    <property type="match status" value="1"/>
</dbReference>
<keyword evidence="4" id="KW-0949">S-adenosyl-L-methionine</keyword>
<evidence type="ECO:0000256" key="2">
    <source>
        <dbReference type="ARBA" id="ARBA00009815"/>
    </source>
</evidence>
<dbReference type="InterPro" id="IPR013848">
    <property type="entry name" value="Methylthiotransferase_N"/>
</dbReference>
<dbReference type="InterPro" id="IPR002792">
    <property type="entry name" value="TRAM_dom"/>
</dbReference>
<comment type="caution">
    <text evidence="19">The sequence shown here is derived from an EMBL/GenBank/DDBJ whole genome shotgun (WGS) entry which is preliminary data.</text>
</comment>
<accession>A0A7K7V1H1</accession>
<dbReference type="FunFam" id="3.80.30.20:FF:000003">
    <property type="entry name" value="CDK5 regulatory subunit-associated protein 1"/>
    <property type="match status" value="1"/>
</dbReference>
<evidence type="ECO:0000256" key="1">
    <source>
        <dbReference type="ARBA" id="ARBA00001966"/>
    </source>
</evidence>
<dbReference type="Gene3D" id="3.80.30.20">
    <property type="entry name" value="tm_1862 like domain"/>
    <property type="match status" value="1"/>
</dbReference>
<evidence type="ECO:0000259" key="16">
    <source>
        <dbReference type="PROSITE" id="PS50926"/>
    </source>
</evidence>
<evidence type="ECO:0000256" key="8">
    <source>
        <dbReference type="ARBA" id="ARBA00033765"/>
    </source>
</evidence>
<dbReference type="EMBL" id="VZSX01000026">
    <property type="protein sequence ID" value="NXA34322.1"/>
    <property type="molecule type" value="Genomic_DNA"/>
</dbReference>
<feature type="non-terminal residue" evidence="19">
    <location>
        <position position="1"/>
    </location>
</feature>
<comment type="cofactor">
    <cofactor evidence="1">
        <name>[4Fe-4S] cluster</name>
        <dbReference type="ChEBI" id="CHEBI:49883"/>
    </cofactor>
</comment>
<dbReference type="PANTHER" id="PTHR43020">
    <property type="entry name" value="CDK5 REGULATORY SUBUNIT-ASSOCIATED PROTEIN 1"/>
    <property type="match status" value="1"/>
</dbReference>
<evidence type="ECO:0000256" key="9">
    <source>
        <dbReference type="ARBA" id="ARBA00052587"/>
    </source>
</evidence>
<keyword evidence="15" id="KW-0812">Transmembrane</keyword>
<evidence type="ECO:0000313" key="20">
    <source>
        <dbReference type="Proteomes" id="UP000533954"/>
    </source>
</evidence>
<feature type="domain" description="TRAM" evidence="16">
    <location>
        <begin position="379"/>
        <end position="453"/>
    </location>
</feature>
<dbReference type="GO" id="GO:0005829">
    <property type="term" value="C:cytosol"/>
    <property type="evidence" value="ECO:0007669"/>
    <property type="project" value="TreeGrafter"/>
</dbReference>
<reference evidence="19 20" key="1">
    <citation type="submission" date="2019-09" db="EMBL/GenBank/DDBJ databases">
        <title>Bird 10,000 Genomes (B10K) Project - Family phase.</title>
        <authorList>
            <person name="Zhang G."/>
        </authorList>
    </citation>
    <scope>NUCLEOTIDE SEQUENCE [LARGE SCALE GENOMIC DNA]</scope>
    <source>
        <strain evidence="19">B10K-LSUMZ-16893</strain>
    </source>
</reference>
<comment type="similarity">
    <text evidence="2">Belongs to the methylthiotransferase family. MiaB subfamily.</text>
</comment>
<evidence type="ECO:0000313" key="19">
    <source>
        <dbReference type="EMBL" id="NXA34322.1"/>
    </source>
</evidence>
<feature type="non-terminal residue" evidence="19">
    <location>
        <position position="463"/>
    </location>
</feature>
<evidence type="ECO:0000256" key="11">
    <source>
        <dbReference type="ARBA" id="ARBA00077166"/>
    </source>
</evidence>
<evidence type="ECO:0000259" key="18">
    <source>
        <dbReference type="PROSITE" id="PS51918"/>
    </source>
</evidence>
<dbReference type="SFLD" id="SFLDS00029">
    <property type="entry name" value="Radical_SAM"/>
    <property type="match status" value="2"/>
</dbReference>
<dbReference type="OrthoDB" id="190098at2759"/>
<dbReference type="SMART" id="SM00729">
    <property type="entry name" value="Elp3"/>
    <property type="match status" value="1"/>
</dbReference>
<dbReference type="GO" id="GO:0035597">
    <property type="term" value="F:tRNA-2-methylthio-N(6)-dimethylallyladenosine(37) synthase activity"/>
    <property type="evidence" value="ECO:0007669"/>
    <property type="project" value="UniProtKB-EC"/>
</dbReference>
<dbReference type="GO" id="GO:0051246">
    <property type="term" value="P:regulation of protein metabolic process"/>
    <property type="evidence" value="ECO:0007669"/>
    <property type="project" value="UniProtKB-ARBA"/>
</dbReference>
<dbReference type="SFLD" id="SFLDG01082">
    <property type="entry name" value="B12-binding_domain_containing"/>
    <property type="match status" value="1"/>
</dbReference>
<dbReference type="PROSITE" id="PS01278">
    <property type="entry name" value="MTTASE_RADICAL"/>
    <property type="match status" value="1"/>
</dbReference>
<comment type="catalytic activity">
    <reaction evidence="9">
        <text>N(6)-dimethylallyladenosine(37) in tRNA + (sulfur carrier)-SH + AH2 + 2 S-adenosyl-L-methionine = 2-methylsulfanyl-N(6)-dimethylallyladenosine(37) in tRNA + (sulfur carrier)-H + 5'-deoxyadenosine + L-methionine + A + S-adenosyl-L-homocysteine + 2 H(+)</text>
        <dbReference type="Rhea" id="RHEA:37067"/>
        <dbReference type="Rhea" id="RHEA-COMP:10375"/>
        <dbReference type="Rhea" id="RHEA-COMP:10376"/>
        <dbReference type="Rhea" id="RHEA-COMP:14737"/>
        <dbReference type="Rhea" id="RHEA-COMP:14739"/>
        <dbReference type="ChEBI" id="CHEBI:13193"/>
        <dbReference type="ChEBI" id="CHEBI:15378"/>
        <dbReference type="ChEBI" id="CHEBI:17319"/>
        <dbReference type="ChEBI" id="CHEBI:17499"/>
        <dbReference type="ChEBI" id="CHEBI:29917"/>
        <dbReference type="ChEBI" id="CHEBI:57844"/>
        <dbReference type="ChEBI" id="CHEBI:57856"/>
        <dbReference type="ChEBI" id="CHEBI:59789"/>
        <dbReference type="ChEBI" id="CHEBI:64428"/>
        <dbReference type="ChEBI" id="CHEBI:74415"/>
        <dbReference type="ChEBI" id="CHEBI:74417"/>
        <dbReference type="EC" id="2.8.4.3"/>
    </reaction>
    <physiologicalReaction direction="left-to-right" evidence="9">
        <dbReference type="Rhea" id="RHEA:37068"/>
    </physiologicalReaction>
</comment>
<dbReference type="PROSITE" id="PS51918">
    <property type="entry name" value="RADICAL_SAM"/>
    <property type="match status" value="1"/>
</dbReference>
<dbReference type="InterPro" id="IPR005839">
    <property type="entry name" value="Methylthiotransferase"/>
</dbReference>
<dbReference type="InterPro" id="IPR023404">
    <property type="entry name" value="rSAM_horseshoe"/>
</dbReference>
<evidence type="ECO:0000256" key="12">
    <source>
        <dbReference type="ARBA" id="ARBA00078237"/>
    </source>
</evidence>
<dbReference type="AlphaFoldDB" id="A0A7K7V1H1"/>
<dbReference type="GO" id="GO:0051539">
    <property type="term" value="F:4 iron, 4 sulfur cluster binding"/>
    <property type="evidence" value="ECO:0007669"/>
    <property type="project" value="UniProtKB-KW"/>
</dbReference>
<dbReference type="InterPro" id="IPR058240">
    <property type="entry name" value="rSAM_sf"/>
</dbReference>
<organism evidence="19 20">
    <name type="scientific">Eudromia elegans</name>
    <name type="common">Elegant crested-tinamou</name>
    <dbReference type="NCBI Taxonomy" id="8805"/>
    <lineage>
        <taxon>Eukaryota</taxon>
        <taxon>Metazoa</taxon>
        <taxon>Chordata</taxon>
        <taxon>Craniata</taxon>
        <taxon>Vertebrata</taxon>
        <taxon>Euteleostomi</taxon>
        <taxon>Archelosauria</taxon>
        <taxon>Archosauria</taxon>
        <taxon>Dinosauria</taxon>
        <taxon>Saurischia</taxon>
        <taxon>Theropoda</taxon>
        <taxon>Coelurosauria</taxon>
        <taxon>Aves</taxon>
        <taxon>Palaeognathae</taxon>
        <taxon>Tinamiformes</taxon>
        <taxon>Tinamidae</taxon>
        <taxon>Eudromia</taxon>
    </lineage>
</organism>
<gene>
    <name evidence="19" type="primary">Cdk5rap1</name>
    <name evidence="19" type="ORF">EUDELE_R11653</name>
</gene>
<keyword evidence="15" id="KW-0472">Membrane</keyword>
<dbReference type="GO" id="GO:0005739">
    <property type="term" value="C:mitochondrion"/>
    <property type="evidence" value="ECO:0007669"/>
    <property type="project" value="TreeGrafter"/>
</dbReference>
<feature type="domain" description="Radical SAM core" evidence="18">
    <location>
        <begin position="97"/>
        <end position="376"/>
    </location>
</feature>
<protein>
    <recommendedName>
        <fullName evidence="10">Mitochondrial tRNA methylthiotransferase CDK5RAP1</fullName>
        <ecNumber evidence="8">2.8.4.3</ecNumber>
    </recommendedName>
    <alternativeName>
        <fullName evidence="14">CDK5 activator-binding protein C42</fullName>
    </alternativeName>
    <alternativeName>
        <fullName evidence="12">CDK5 regulatory subunit-associated protein 1</fullName>
    </alternativeName>
    <alternativeName>
        <fullName evidence="13">mt-tRNA-2-methylthio-N6-dimethylallyladenosine synthase</fullName>
    </alternativeName>
    <alternativeName>
        <fullName evidence="11">mt-tRNA-N6-(dimethylallyl)adenosine(37) methylthiotransferase</fullName>
    </alternativeName>
</protein>
<dbReference type="FunFam" id="3.40.50.12160:FF:000003">
    <property type="entry name" value="CDK5 regulatory subunit-associated protein 1"/>
    <property type="match status" value="1"/>
</dbReference>
<keyword evidence="6" id="KW-0408">Iron</keyword>
<evidence type="ECO:0000256" key="15">
    <source>
        <dbReference type="SAM" id="Phobius"/>
    </source>
</evidence>
<keyword evidence="15" id="KW-1133">Transmembrane helix</keyword>
<evidence type="ECO:0000256" key="10">
    <source>
        <dbReference type="ARBA" id="ARBA00068865"/>
    </source>
</evidence>
<evidence type="ECO:0000256" key="3">
    <source>
        <dbReference type="ARBA" id="ARBA00022485"/>
    </source>
</evidence>
<keyword evidence="7" id="KW-0411">Iron-sulfur</keyword>
<dbReference type="PROSITE" id="PS51449">
    <property type="entry name" value="MTTASE_N"/>
    <property type="match status" value="1"/>
</dbReference>
<dbReference type="InterPro" id="IPR007197">
    <property type="entry name" value="rSAM"/>
</dbReference>
<dbReference type="SFLD" id="SFLDF00413">
    <property type="entry name" value="CDK5RAP1"/>
    <property type="match status" value="1"/>
</dbReference>
<evidence type="ECO:0000256" key="6">
    <source>
        <dbReference type="ARBA" id="ARBA00023004"/>
    </source>
</evidence>
<evidence type="ECO:0000256" key="7">
    <source>
        <dbReference type="ARBA" id="ARBA00023014"/>
    </source>
</evidence>
<evidence type="ECO:0000256" key="13">
    <source>
        <dbReference type="ARBA" id="ARBA00078249"/>
    </source>
</evidence>
<dbReference type="GO" id="GO:0046872">
    <property type="term" value="F:metal ion binding"/>
    <property type="evidence" value="ECO:0007669"/>
    <property type="project" value="UniProtKB-KW"/>
</dbReference>
<dbReference type="PROSITE" id="PS50926">
    <property type="entry name" value="TRAM"/>
    <property type="match status" value="1"/>
</dbReference>
<sequence>REKAEQAIWNRLQHLKALKARRLKARVPLHIGVLGCMAERLKEKILHKEKLVDIVAGPDAYRDLPRLLAVAESGQQAANVLLSLEETYADILPVQTSAGGATAFVSIMRGCDNMCSYCIVPFTRGRERSRPIASILQEVKMLSDQGVKEVTLLGQNVNSFRDMSEVQFQSAAPPVLSRGFSTVYRPKPGGLRFAHLLDQVSRIDPEMRIRFTSPHPKDFPDEVLQIIQERHNICKQLHLPAQSGSTRVLEAMRRGYTREAYLELVQHVRDCIPGTGSLWFGLTLTVIVSYCLFCVSVTGVSLSSDFIAGFCGETEEDHQQTVSLLREVRYNVGFLFAYSMREKTRAYHRLQDDVPADVKRRRLEELIAVFREEAARANGAVVGRSQVVLVEGPSKRSPSELCGRNDGNIKVIFPDVEIEDAEGKALVRAQPGDYVLVKVTSASSQTLKGVPLCCTTLSRSAAC</sequence>
<dbReference type="SUPFAM" id="SSF102114">
    <property type="entry name" value="Radical SAM enzymes"/>
    <property type="match status" value="1"/>
</dbReference>
<keyword evidence="3" id="KW-0004">4Fe-4S</keyword>
<dbReference type="EC" id="2.8.4.3" evidence="8"/>
<feature type="domain" description="MTTase N-terminal" evidence="17">
    <location>
        <begin position="1"/>
        <end position="73"/>
    </location>
</feature>
<dbReference type="SFLD" id="SFLDG01061">
    <property type="entry name" value="methylthiotransferase"/>
    <property type="match status" value="1"/>
</dbReference>
<evidence type="ECO:0000256" key="5">
    <source>
        <dbReference type="ARBA" id="ARBA00022723"/>
    </source>
</evidence>
<dbReference type="PANTHER" id="PTHR43020:SF2">
    <property type="entry name" value="MITOCHONDRIAL TRNA METHYLTHIOTRANSFERASE CDK5RAP1"/>
    <property type="match status" value="1"/>
</dbReference>